<dbReference type="AlphaFoldDB" id="A0A3S4W915"/>
<feature type="compositionally biased region" description="Polar residues" evidence="1">
    <location>
        <begin position="144"/>
        <end position="163"/>
    </location>
</feature>
<dbReference type="RefSeq" id="WP_126471426.1">
    <property type="nucleotide sequence ID" value="NZ_LR134481.1"/>
</dbReference>
<evidence type="ECO:0000313" key="3">
    <source>
        <dbReference type="Proteomes" id="UP000268879"/>
    </source>
</evidence>
<dbReference type="Pfam" id="PF04404">
    <property type="entry name" value="ERF"/>
    <property type="match status" value="1"/>
</dbReference>
<proteinExistence type="predicted"/>
<gene>
    <name evidence="2" type="ORF">NCTC10665_01648</name>
</gene>
<dbReference type="Proteomes" id="UP000268879">
    <property type="component" value="Chromosome"/>
</dbReference>
<dbReference type="EMBL" id="LR134481">
    <property type="protein sequence ID" value="VEI32565.1"/>
    <property type="molecule type" value="Genomic_DNA"/>
</dbReference>
<sequence>MELQSANLSELMPELIQAISQLGNLSKDKQGYGYKYAELSKVLDTCRPILAEHNLVITQLVTVLNDEPTLVTTLFHKSGQFLRSCYPLVKAGVKQANDAQQVGAAITYARRYALTAMLFMAQEDDDAASVGKREQSSPPKSERPNNSNKSTPQAMSSTQANVTSKSIIEQLKDRLKGKTKEECGKIYDKSIVWLKEKHPDLVDEYNLMYNDYLLNLM</sequence>
<protein>
    <submittedName>
        <fullName evidence="2">ERF superfamily</fullName>
    </submittedName>
</protein>
<evidence type="ECO:0000256" key="1">
    <source>
        <dbReference type="SAM" id="MobiDB-lite"/>
    </source>
</evidence>
<feature type="region of interest" description="Disordered" evidence="1">
    <location>
        <begin position="127"/>
        <end position="163"/>
    </location>
</feature>
<accession>A0A3S4W915</accession>
<name>A0A3S4W915_HAEPA</name>
<feature type="compositionally biased region" description="Basic and acidic residues" evidence="1">
    <location>
        <begin position="131"/>
        <end position="143"/>
    </location>
</feature>
<dbReference type="InterPro" id="IPR007499">
    <property type="entry name" value="ERF_bacteria_virus"/>
</dbReference>
<evidence type="ECO:0000313" key="2">
    <source>
        <dbReference type="EMBL" id="VEI32565.1"/>
    </source>
</evidence>
<reference evidence="2 3" key="1">
    <citation type="submission" date="2018-12" db="EMBL/GenBank/DDBJ databases">
        <authorList>
            <consortium name="Pathogen Informatics"/>
        </authorList>
    </citation>
    <scope>NUCLEOTIDE SEQUENCE [LARGE SCALE GENOMIC DNA]</scope>
    <source>
        <strain evidence="2 3">NCTC10665</strain>
    </source>
</reference>
<organism evidence="2 3">
    <name type="scientific">Haemophilus parainfluenzae</name>
    <dbReference type="NCBI Taxonomy" id="729"/>
    <lineage>
        <taxon>Bacteria</taxon>
        <taxon>Pseudomonadati</taxon>
        <taxon>Pseudomonadota</taxon>
        <taxon>Gammaproteobacteria</taxon>
        <taxon>Pasteurellales</taxon>
        <taxon>Pasteurellaceae</taxon>
        <taxon>Haemophilus</taxon>
    </lineage>
</organism>